<dbReference type="InterPro" id="IPR004360">
    <property type="entry name" value="Glyas_Fos-R_dOase_dom"/>
</dbReference>
<feature type="domain" description="VOC" evidence="1">
    <location>
        <begin position="4"/>
        <end position="114"/>
    </location>
</feature>
<protein>
    <submittedName>
        <fullName evidence="2">Catechol 2,3-dioxygenase-like lactoylglutathione lyase family enzyme</fullName>
    </submittedName>
</protein>
<dbReference type="EMBL" id="JACJID010000004">
    <property type="protein sequence ID" value="MBA8928488.1"/>
    <property type="molecule type" value="Genomic_DNA"/>
</dbReference>
<keyword evidence="3" id="KW-1185">Reference proteome</keyword>
<proteinExistence type="predicted"/>
<organism evidence="2 3">
    <name type="scientific">Kutzneria viridogrisea</name>
    <dbReference type="NCBI Taxonomy" id="47990"/>
    <lineage>
        <taxon>Bacteria</taxon>
        <taxon>Bacillati</taxon>
        <taxon>Actinomycetota</taxon>
        <taxon>Actinomycetes</taxon>
        <taxon>Pseudonocardiales</taxon>
        <taxon>Pseudonocardiaceae</taxon>
        <taxon>Kutzneria</taxon>
    </lineage>
</organism>
<dbReference type="SUPFAM" id="SSF54593">
    <property type="entry name" value="Glyoxalase/Bleomycin resistance protein/Dihydroxybiphenyl dioxygenase"/>
    <property type="match status" value="1"/>
</dbReference>
<dbReference type="RefSeq" id="WP_025356436.1">
    <property type="nucleotide sequence ID" value="NZ_BAAABQ010000073.1"/>
</dbReference>
<evidence type="ECO:0000313" key="2">
    <source>
        <dbReference type="EMBL" id="MBA8928488.1"/>
    </source>
</evidence>
<evidence type="ECO:0000313" key="3">
    <source>
        <dbReference type="Proteomes" id="UP000517916"/>
    </source>
</evidence>
<accession>A0ABR6BNP6</accession>
<dbReference type="Proteomes" id="UP000517916">
    <property type="component" value="Unassembled WGS sequence"/>
</dbReference>
<dbReference type="Pfam" id="PF00903">
    <property type="entry name" value="Glyoxalase"/>
    <property type="match status" value="1"/>
</dbReference>
<dbReference type="InterPro" id="IPR029068">
    <property type="entry name" value="Glyas_Bleomycin-R_OHBP_Dase"/>
</dbReference>
<comment type="caution">
    <text evidence="2">The sequence shown here is derived from an EMBL/GenBank/DDBJ whole genome shotgun (WGS) entry which is preliminary data.</text>
</comment>
<dbReference type="InterPro" id="IPR037523">
    <property type="entry name" value="VOC_core"/>
</dbReference>
<gene>
    <name evidence="2" type="ORF">BC739_005705</name>
</gene>
<sequence length="115" mass="12963">MRASALWLPWQVEDLDAATEYYTDHIGLSEVDRFEDGVVLRAAEVTYLELTTPGPARPAPMAFELASPHAVDEEFRLWQPDPADLLRPPGHYPRGHYGFELRGPGGATIMIWSER</sequence>
<dbReference type="Gene3D" id="3.10.180.10">
    <property type="entry name" value="2,3-Dihydroxybiphenyl 1,2-Dioxygenase, domain 1"/>
    <property type="match status" value="1"/>
</dbReference>
<name>A0ABR6BNP6_9PSEU</name>
<evidence type="ECO:0000259" key="1">
    <source>
        <dbReference type="PROSITE" id="PS51819"/>
    </source>
</evidence>
<reference evidence="2 3" key="1">
    <citation type="submission" date="2020-08" db="EMBL/GenBank/DDBJ databases">
        <title>Genomic Encyclopedia of Archaeal and Bacterial Type Strains, Phase II (KMG-II): from individual species to whole genera.</title>
        <authorList>
            <person name="Goeker M."/>
        </authorList>
    </citation>
    <scope>NUCLEOTIDE SEQUENCE [LARGE SCALE GENOMIC DNA]</scope>
    <source>
        <strain evidence="2 3">DSM 43850</strain>
    </source>
</reference>
<dbReference type="PROSITE" id="PS51819">
    <property type="entry name" value="VOC"/>
    <property type="match status" value="1"/>
</dbReference>